<dbReference type="NCBIfam" id="TIGR00374">
    <property type="entry name" value="flippase-like domain"/>
    <property type="match status" value="1"/>
</dbReference>
<feature type="transmembrane region" description="Helical" evidence="6">
    <location>
        <begin position="148"/>
        <end position="171"/>
    </location>
</feature>
<keyword evidence="4 6" id="KW-1133">Transmembrane helix</keyword>
<keyword evidence="3 6" id="KW-0812">Transmembrane</keyword>
<evidence type="ECO:0000313" key="7">
    <source>
        <dbReference type="EMBL" id="MCH8615259.1"/>
    </source>
</evidence>
<dbReference type="InterPro" id="IPR022791">
    <property type="entry name" value="L-PG_synthase/AglD"/>
</dbReference>
<accession>A0ABS9VL75</accession>
<dbReference type="Proteomes" id="UP001203058">
    <property type="component" value="Unassembled WGS sequence"/>
</dbReference>
<feature type="transmembrane region" description="Helical" evidence="6">
    <location>
        <begin position="110"/>
        <end position="136"/>
    </location>
</feature>
<evidence type="ECO:0000256" key="1">
    <source>
        <dbReference type="ARBA" id="ARBA00004651"/>
    </source>
</evidence>
<dbReference type="PANTHER" id="PTHR40277">
    <property type="entry name" value="BLL5419 PROTEIN"/>
    <property type="match status" value="1"/>
</dbReference>
<keyword evidence="5 6" id="KW-0472">Membrane</keyword>
<keyword evidence="2" id="KW-1003">Cell membrane</keyword>
<evidence type="ECO:0000256" key="4">
    <source>
        <dbReference type="ARBA" id="ARBA00022989"/>
    </source>
</evidence>
<dbReference type="EMBL" id="JAKZHW010000001">
    <property type="protein sequence ID" value="MCH8615259.1"/>
    <property type="molecule type" value="Genomic_DNA"/>
</dbReference>
<dbReference type="Pfam" id="PF03706">
    <property type="entry name" value="LPG_synthase_TM"/>
    <property type="match status" value="1"/>
</dbReference>
<comment type="subcellular location">
    <subcellularLocation>
        <location evidence="1">Cell membrane</location>
        <topology evidence="1">Multi-pass membrane protein</topology>
    </subcellularLocation>
</comment>
<evidence type="ECO:0000313" key="8">
    <source>
        <dbReference type="Proteomes" id="UP001203058"/>
    </source>
</evidence>
<proteinExistence type="predicted"/>
<name>A0ABS9VL75_9SPHN</name>
<evidence type="ECO:0000256" key="3">
    <source>
        <dbReference type="ARBA" id="ARBA00022692"/>
    </source>
</evidence>
<sequence length="328" mass="35089">MKLAIKCLVTALLLWIAFRTVDFRGVAVLLSDLNVGWAAAALLLTGLLVVSDAVLLAGILRTFGRRLSAGSALLYSLVGWFFANLAPSTIGGDVFRGVQLSRVGMSVGAAARVIIAQRALSYATLVLVMMAGFPIALRLADRKRETMLLSTILLAAVAAFAVLLVLVHLPLRDSWLERWPLFRKLETASEEFRRLLVPSSRNAVSWVAALVQHLLRVAILACLAVGLSIPISVAALFALTPAALLVAMVPVSLGGWGIRELTFVYFLAIAGVGAKEALALSIVFGLVRLVVGAIGGLTWLVINEDHLRVHASSDERAPAQKEAARERT</sequence>
<evidence type="ECO:0000256" key="5">
    <source>
        <dbReference type="ARBA" id="ARBA00023136"/>
    </source>
</evidence>
<keyword evidence="8" id="KW-1185">Reference proteome</keyword>
<dbReference type="PANTHER" id="PTHR40277:SF1">
    <property type="entry name" value="BLL5419 PROTEIN"/>
    <property type="match status" value="1"/>
</dbReference>
<organism evidence="7 8">
    <name type="scientific">Sphingomonas telluris</name>
    <dbReference type="NCBI Taxonomy" id="2907998"/>
    <lineage>
        <taxon>Bacteria</taxon>
        <taxon>Pseudomonadati</taxon>
        <taxon>Pseudomonadota</taxon>
        <taxon>Alphaproteobacteria</taxon>
        <taxon>Sphingomonadales</taxon>
        <taxon>Sphingomonadaceae</taxon>
        <taxon>Sphingomonas</taxon>
    </lineage>
</organism>
<reference evidence="7 8" key="1">
    <citation type="submission" date="2022-03" db="EMBL/GenBank/DDBJ databases">
        <authorList>
            <person name="Jo J.-H."/>
            <person name="Im W.-T."/>
        </authorList>
    </citation>
    <scope>NUCLEOTIDE SEQUENCE [LARGE SCALE GENOMIC DNA]</scope>
    <source>
        <strain evidence="7 8">SM33</strain>
    </source>
</reference>
<comment type="caution">
    <text evidence="7">The sequence shown here is derived from an EMBL/GenBank/DDBJ whole genome shotgun (WGS) entry which is preliminary data.</text>
</comment>
<dbReference type="RefSeq" id="WP_241445995.1">
    <property type="nucleotide sequence ID" value="NZ_JAKZHW010000001.1"/>
</dbReference>
<feature type="transmembrane region" description="Helical" evidence="6">
    <location>
        <begin position="72"/>
        <end position="90"/>
    </location>
</feature>
<feature type="transmembrane region" description="Helical" evidence="6">
    <location>
        <begin position="278"/>
        <end position="302"/>
    </location>
</feature>
<feature type="transmembrane region" description="Helical" evidence="6">
    <location>
        <begin position="35"/>
        <end position="60"/>
    </location>
</feature>
<evidence type="ECO:0000256" key="2">
    <source>
        <dbReference type="ARBA" id="ARBA00022475"/>
    </source>
</evidence>
<protein>
    <submittedName>
        <fullName evidence="7">Flippase-like domain-containing protein</fullName>
    </submittedName>
</protein>
<evidence type="ECO:0000256" key="6">
    <source>
        <dbReference type="SAM" id="Phobius"/>
    </source>
</evidence>
<gene>
    <name evidence="7" type="ORF">LZ016_03955</name>
</gene>